<dbReference type="PANTHER" id="PTHR36922">
    <property type="entry name" value="BLL2446 PROTEIN"/>
    <property type="match status" value="1"/>
</dbReference>
<dbReference type="InterPro" id="IPR018531">
    <property type="entry name" value="DUF1993"/>
</dbReference>
<reference evidence="1 2" key="1">
    <citation type="submission" date="2023-07" db="EMBL/GenBank/DDBJ databases">
        <title>Sorghum-associated microbial communities from plants grown in Nebraska, USA.</title>
        <authorList>
            <person name="Schachtman D."/>
        </authorList>
    </citation>
    <scope>NUCLEOTIDE SEQUENCE [LARGE SCALE GENOMIC DNA]</scope>
    <source>
        <strain evidence="1 2">DS2154</strain>
    </source>
</reference>
<dbReference type="Gene3D" id="1.20.120.450">
    <property type="entry name" value="dinb family like domain"/>
    <property type="match status" value="1"/>
</dbReference>
<comment type="caution">
    <text evidence="1">The sequence shown here is derived from an EMBL/GenBank/DDBJ whole genome shotgun (WGS) entry which is preliminary data.</text>
</comment>
<evidence type="ECO:0000313" key="1">
    <source>
        <dbReference type="EMBL" id="MDR6529951.1"/>
    </source>
</evidence>
<dbReference type="Proteomes" id="UP001262754">
    <property type="component" value="Unassembled WGS sequence"/>
</dbReference>
<sequence length="170" mass="18329">MPLSMHRASVPVFVRALEVLATLLDKGEAHARAQGQNPDDLVAARLADDMLPLSGQVQRASDASKGAVSRLTGVEAPAMPDEETSFAQLQKRVADTLAYIRSVDAAAFEGSEDRTVELKLPGGVLTFTGEDYLFGFALPNFFFHVVTAYDILRHKGVQIGKLDYLGPVQG</sequence>
<dbReference type="EMBL" id="JAVDRL010000002">
    <property type="protein sequence ID" value="MDR6529951.1"/>
    <property type="molecule type" value="Genomic_DNA"/>
</dbReference>
<proteinExistence type="predicted"/>
<dbReference type="PANTHER" id="PTHR36922:SF1">
    <property type="entry name" value="DUF1993 DOMAIN-CONTAINING PROTEIN"/>
    <property type="match status" value="1"/>
</dbReference>
<dbReference type="InterPro" id="IPR034660">
    <property type="entry name" value="DinB/YfiT-like"/>
</dbReference>
<evidence type="ECO:0000313" key="2">
    <source>
        <dbReference type="Proteomes" id="UP001262754"/>
    </source>
</evidence>
<organism evidence="1 2">
    <name type="scientific">Caulobacter rhizosphaerae</name>
    <dbReference type="NCBI Taxonomy" id="2010972"/>
    <lineage>
        <taxon>Bacteria</taxon>
        <taxon>Pseudomonadati</taxon>
        <taxon>Pseudomonadota</taxon>
        <taxon>Alphaproteobacteria</taxon>
        <taxon>Caulobacterales</taxon>
        <taxon>Caulobacteraceae</taxon>
        <taxon>Caulobacter</taxon>
    </lineage>
</organism>
<evidence type="ECO:0008006" key="3">
    <source>
        <dbReference type="Google" id="ProtNLM"/>
    </source>
</evidence>
<dbReference type="Pfam" id="PF09351">
    <property type="entry name" value="DUF1993"/>
    <property type="match status" value="1"/>
</dbReference>
<name>A0ABU1MW83_9CAUL</name>
<accession>A0ABU1MW83</accession>
<keyword evidence="2" id="KW-1185">Reference proteome</keyword>
<protein>
    <recommendedName>
        <fullName evidence="3">DUF1993 domain-containing protein</fullName>
    </recommendedName>
</protein>
<dbReference type="SUPFAM" id="SSF109854">
    <property type="entry name" value="DinB/YfiT-like putative metalloenzymes"/>
    <property type="match status" value="1"/>
</dbReference>
<dbReference type="RefSeq" id="WP_163229105.1">
    <property type="nucleotide sequence ID" value="NZ_BMLD01000007.1"/>
</dbReference>
<gene>
    <name evidence="1" type="ORF">J2800_000675</name>
</gene>